<dbReference type="RefSeq" id="WP_008543951.1">
    <property type="nucleotide sequence ID" value="NZ_JH605020.1"/>
</dbReference>
<dbReference type="GO" id="GO:0005886">
    <property type="term" value="C:plasma membrane"/>
    <property type="evidence" value="ECO:0007669"/>
    <property type="project" value="UniProtKB-SubCell"/>
</dbReference>
<dbReference type="SMART" id="SM00382">
    <property type="entry name" value="AAA"/>
    <property type="match status" value="1"/>
</dbReference>
<dbReference type="InterPro" id="IPR000515">
    <property type="entry name" value="MetI-like"/>
</dbReference>
<dbReference type="GO" id="GO:0016887">
    <property type="term" value="F:ATP hydrolysis activity"/>
    <property type="evidence" value="ECO:0007669"/>
    <property type="project" value="InterPro"/>
</dbReference>
<dbReference type="Gene3D" id="1.10.3720.10">
    <property type="entry name" value="MetI-like"/>
    <property type="match status" value="1"/>
</dbReference>
<evidence type="ECO:0000259" key="13">
    <source>
        <dbReference type="PROSITE" id="PS50928"/>
    </source>
</evidence>
<reference evidence="14 15" key="1">
    <citation type="submission" date="2011-11" db="EMBL/GenBank/DDBJ databases">
        <authorList>
            <person name="Weinstock G."/>
            <person name="Sodergren E."/>
            <person name="Clifton S."/>
            <person name="Fulton L."/>
            <person name="Fulton B."/>
            <person name="Courtney L."/>
            <person name="Fronick C."/>
            <person name="Harrison M."/>
            <person name="Strong C."/>
            <person name="Farmer C."/>
            <person name="Delahaunty K."/>
            <person name="Markovic C."/>
            <person name="Hall O."/>
            <person name="Minx P."/>
            <person name="Tomlinson C."/>
            <person name="Mitreva M."/>
            <person name="Hou S."/>
            <person name="Chen J."/>
            <person name="Wollam A."/>
            <person name="Pepin K.H."/>
            <person name="Johnson M."/>
            <person name="Bhonagiri V."/>
            <person name="Zhang X."/>
            <person name="Suruliraj S."/>
            <person name="Warren W."/>
            <person name="Chinwalla A."/>
            <person name="Mardis E.R."/>
            <person name="Wilson R.K."/>
        </authorList>
    </citation>
    <scope>NUCLEOTIDE SEQUENCE [LARGE SCALE GENOMIC DNA]</scope>
    <source>
        <strain evidence="14 15">YIT 11816</strain>
    </source>
</reference>
<keyword evidence="8" id="KW-1278">Translocase</keyword>
<dbReference type="Pfam" id="PF00005">
    <property type="entry name" value="ABC_tran"/>
    <property type="match status" value="1"/>
</dbReference>
<dbReference type="PROSITE" id="PS50928">
    <property type="entry name" value="ABC_TM1"/>
    <property type="match status" value="1"/>
</dbReference>
<dbReference type="Pfam" id="PF00528">
    <property type="entry name" value="BPD_transp_1"/>
    <property type="match status" value="1"/>
</dbReference>
<dbReference type="InterPro" id="IPR027417">
    <property type="entry name" value="P-loop_NTPase"/>
</dbReference>
<dbReference type="OrthoDB" id="9156180at2"/>
<dbReference type="PROSITE" id="PS50893">
    <property type="entry name" value="ABC_TRANSPORTER_2"/>
    <property type="match status" value="1"/>
</dbReference>
<accession>H3KIB7</accession>
<dbReference type="GO" id="GO:0055085">
    <property type="term" value="P:transmembrane transport"/>
    <property type="evidence" value="ECO:0007669"/>
    <property type="project" value="InterPro"/>
</dbReference>
<dbReference type="PROSITE" id="PS00211">
    <property type="entry name" value="ABC_TRANSPORTER_1"/>
    <property type="match status" value="1"/>
</dbReference>
<dbReference type="InterPro" id="IPR017871">
    <property type="entry name" value="ABC_transporter-like_CS"/>
</dbReference>
<dbReference type="InterPro" id="IPR003593">
    <property type="entry name" value="AAA+_ATPase"/>
</dbReference>
<evidence type="ECO:0000256" key="1">
    <source>
        <dbReference type="ARBA" id="ARBA00004651"/>
    </source>
</evidence>
<organism evidence="14 15">
    <name type="scientific">Sutterella parvirubra YIT 11816</name>
    <dbReference type="NCBI Taxonomy" id="762967"/>
    <lineage>
        <taxon>Bacteria</taxon>
        <taxon>Pseudomonadati</taxon>
        <taxon>Pseudomonadota</taxon>
        <taxon>Betaproteobacteria</taxon>
        <taxon>Burkholderiales</taxon>
        <taxon>Sutterellaceae</taxon>
        <taxon>Sutterella</taxon>
    </lineage>
</organism>
<evidence type="ECO:0000256" key="4">
    <source>
        <dbReference type="ARBA" id="ARBA00022475"/>
    </source>
</evidence>
<protein>
    <submittedName>
        <fullName evidence="14">ABC transporter, ATP-binding protein</fullName>
    </submittedName>
</protein>
<feature type="domain" description="ABC transmembrane type-1" evidence="13">
    <location>
        <begin position="55"/>
        <end position="235"/>
    </location>
</feature>
<sequence length="508" mass="53744">MTRLALRLVLPLLLLALWWTASRSGEIPAILLPTPGRVLESAWSMAVSGELWKHTAASLARVAAGFAAASALALGLAFLFFRRPHAETLLSGVLESLRVVPPLALIPLLILWLGIDEGPKLAIVILSSFFPVHVAAVGALRGAAREWGELIEALRLTPREALRHVLLPGAAPELLRGVRVGFGYAWRALVGAELLAAASGLGYLIEDASALGQTDRVMVGILVIALLGIAADALLMRVLSGLVPKAKEPAGLGATRAAAKDREPAGPCAPADAPVEVRFEGVTKRYPKATPLADLSFTLEAGRVTALLGRSGCGKTTLLKIAAGLIMPDAGTIEGRPERTAIVFQAPKLLPWKSLAENVALALMHEPMSDDARFARAVEALAMVGLGDRAGDAPHQLSGGQAQRAALARALATRPRLLLLDEPFGALDALTRTALQRECAKLFTTDAMTVLLITHDVREAVLLADRIHVMEGGGFVETEEVRAARPRALTDPEVAALEERLLGTLLQC</sequence>
<keyword evidence="9 11" id="KW-1133">Transmembrane helix</keyword>
<evidence type="ECO:0000256" key="11">
    <source>
        <dbReference type="RuleBase" id="RU363032"/>
    </source>
</evidence>
<dbReference type="InterPro" id="IPR035906">
    <property type="entry name" value="MetI-like_sf"/>
</dbReference>
<feature type="transmembrane region" description="Helical" evidence="11">
    <location>
        <begin position="217"/>
        <end position="239"/>
    </location>
</feature>
<dbReference type="PANTHER" id="PTHR42788:SF17">
    <property type="entry name" value="ALIPHATIC SULFONATES IMPORT ATP-BINDING PROTEIN SSUB"/>
    <property type="match status" value="1"/>
</dbReference>
<comment type="subcellular location">
    <subcellularLocation>
        <location evidence="1 11">Cell membrane</location>
        <topology evidence="1 11">Multi-pass membrane protein</topology>
    </subcellularLocation>
</comment>
<dbReference type="EMBL" id="AFBQ01000384">
    <property type="protein sequence ID" value="EHY30164.1"/>
    <property type="molecule type" value="Genomic_DNA"/>
</dbReference>
<dbReference type="PANTHER" id="PTHR42788">
    <property type="entry name" value="TAURINE IMPORT ATP-BINDING PROTEIN-RELATED"/>
    <property type="match status" value="1"/>
</dbReference>
<dbReference type="Gene3D" id="3.40.50.300">
    <property type="entry name" value="P-loop containing nucleotide triphosphate hydrolases"/>
    <property type="match status" value="1"/>
</dbReference>
<dbReference type="InterPro" id="IPR003439">
    <property type="entry name" value="ABC_transporter-like_ATP-bd"/>
</dbReference>
<feature type="transmembrane region" description="Helical" evidence="11">
    <location>
        <begin position="184"/>
        <end position="205"/>
    </location>
</feature>
<dbReference type="InterPro" id="IPR050166">
    <property type="entry name" value="ABC_transporter_ATP-bind"/>
</dbReference>
<comment type="similarity">
    <text evidence="11">Belongs to the binding-protein-dependent transport system permease family.</text>
</comment>
<keyword evidence="4" id="KW-1003">Cell membrane</keyword>
<evidence type="ECO:0000256" key="10">
    <source>
        <dbReference type="ARBA" id="ARBA00023136"/>
    </source>
</evidence>
<keyword evidence="10 11" id="KW-0472">Membrane</keyword>
<dbReference type="Proteomes" id="UP000004956">
    <property type="component" value="Unassembled WGS sequence"/>
</dbReference>
<evidence type="ECO:0000313" key="14">
    <source>
        <dbReference type="EMBL" id="EHY30164.1"/>
    </source>
</evidence>
<evidence type="ECO:0000256" key="8">
    <source>
        <dbReference type="ARBA" id="ARBA00022967"/>
    </source>
</evidence>
<keyword evidence="3 11" id="KW-0813">Transport</keyword>
<evidence type="ECO:0000313" key="15">
    <source>
        <dbReference type="Proteomes" id="UP000004956"/>
    </source>
</evidence>
<dbReference type="SUPFAM" id="SSF161098">
    <property type="entry name" value="MetI-like"/>
    <property type="match status" value="1"/>
</dbReference>
<proteinExistence type="inferred from homology"/>
<comment type="caution">
    <text evidence="14">The sequence shown here is derived from an EMBL/GenBank/DDBJ whole genome shotgun (WGS) entry which is preliminary data.</text>
</comment>
<gene>
    <name evidence="14" type="ORF">HMPREF9440_02525</name>
</gene>
<evidence type="ECO:0000259" key="12">
    <source>
        <dbReference type="PROSITE" id="PS50893"/>
    </source>
</evidence>
<dbReference type="HOGENOM" id="CLU_037020_0_0_4"/>
<feature type="transmembrane region" description="Helical" evidence="11">
    <location>
        <begin position="121"/>
        <end position="140"/>
    </location>
</feature>
<evidence type="ECO:0000256" key="7">
    <source>
        <dbReference type="ARBA" id="ARBA00022840"/>
    </source>
</evidence>
<name>H3KIB7_9BURK</name>
<dbReference type="AlphaFoldDB" id="H3KIB7"/>
<evidence type="ECO:0000256" key="6">
    <source>
        <dbReference type="ARBA" id="ARBA00022741"/>
    </source>
</evidence>
<dbReference type="STRING" id="762967.HMPREF9440_02525"/>
<dbReference type="GO" id="GO:0005524">
    <property type="term" value="F:ATP binding"/>
    <property type="evidence" value="ECO:0007669"/>
    <property type="project" value="UniProtKB-KW"/>
</dbReference>
<evidence type="ECO:0000256" key="9">
    <source>
        <dbReference type="ARBA" id="ARBA00022989"/>
    </source>
</evidence>
<evidence type="ECO:0000256" key="3">
    <source>
        <dbReference type="ARBA" id="ARBA00022448"/>
    </source>
</evidence>
<feature type="transmembrane region" description="Helical" evidence="11">
    <location>
        <begin position="59"/>
        <end position="81"/>
    </location>
</feature>
<feature type="domain" description="ABC transporter" evidence="12">
    <location>
        <begin position="277"/>
        <end position="497"/>
    </location>
</feature>
<keyword evidence="6" id="KW-0547">Nucleotide-binding</keyword>
<evidence type="ECO:0000256" key="2">
    <source>
        <dbReference type="ARBA" id="ARBA00005417"/>
    </source>
</evidence>
<dbReference type="PATRIC" id="fig|762967.3.peg.1985"/>
<comment type="similarity">
    <text evidence="2">Belongs to the ABC transporter superfamily.</text>
</comment>
<keyword evidence="7 14" id="KW-0067">ATP-binding</keyword>
<evidence type="ECO:0000256" key="5">
    <source>
        <dbReference type="ARBA" id="ARBA00022692"/>
    </source>
</evidence>
<dbReference type="SUPFAM" id="SSF52540">
    <property type="entry name" value="P-loop containing nucleoside triphosphate hydrolases"/>
    <property type="match status" value="1"/>
</dbReference>
<feature type="transmembrane region" description="Helical" evidence="11">
    <location>
        <begin position="93"/>
        <end position="115"/>
    </location>
</feature>
<keyword evidence="15" id="KW-1185">Reference proteome</keyword>
<keyword evidence="5 11" id="KW-0812">Transmembrane</keyword>